<sequence>MHNKGSRHIAAEYKLKEKDLKLEDEIKKRIALSDGSVSTGNWKDKPLLERTMKAAAEVLSPQQVRIADGCSKVKRKKEFFFSPNSSSSHNKEITEASVRKDSGPCCFAEKTKGSASEGAEHQVERLERRERELNFTAAGWKRDGNGRWFRDENVEFDSDEEDPNICLS</sequence>
<name>A0A835HTB4_9MAGN</name>
<evidence type="ECO:0000313" key="3">
    <source>
        <dbReference type="Proteomes" id="UP000631114"/>
    </source>
</evidence>
<dbReference type="PANTHER" id="PTHR32297">
    <property type="entry name" value="SODIUM CHANNEL MODIFIER 1"/>
    <property type="match status" value="1"/>
</dbReference>
<evidence type="ECO:0000313" key="2">
    <source>
        <dbReference type="EMBL" id="KAF9603918.1"/>
    </source>
</evidence>
<organism evidence="2 3">
    <name type="scientific">Coptis chinensis</name>
    <dbReference type="NCBI Taxonomy" id="261450"/>
    <lineage>
        <taxon>Eukaryota</taxon>
        <taxon>Viridiplantae</taxon>
        <taxon>Streptophyta</taxon>
        <taxon>Embryophyta</taxon>
        <taxon>Tracheophyta</taxon>
        <taxon>Spermatophyta</taxon>
        <taxon>Magnoliopsida</taxon>
        <taxon>Ranunculales</taxon>
        <taxon>Ranunculaceae</taxon>
        <taxon>Coptidoideae</taxon>
        <taxon>Coptis</taxon>
    </lineage>
</organism>
<keyword evidence="3" id="KW-1185">Reference proteome</keyword>
<feature type="domain" description="Sodium channel modifier 1 acidic C-terminal" evidence="1">
    <location>
        <begin position="125"/>
        <end position="164"/>
    </location>
</feature>
<accession>A0A835HTB4</accession>
<reference evidence="2 3" key="1">
    <citation type="submission" date="2020-10" db="EMBL/GenBank/DDBJ databases">
        <title>The Coptis chinensis genome and diversification of protoberbering-type alkaloids.</title>
        <authorList>
            <person name="Wang B."/>
            <person name="Shu S."/>
            <person name="Song C."/>
            <person name="Liu Y."/>
        </authorList>
    </citation>
    <scope>NUCLEOTIDE SEQUENCE [LARGE SCALE GENOMIC DNA]</scope>
    <source>
        <strain evidence="2">HL-2020</strain>
        <tissue evidence="2">Leaf</tissue>
    </source>
</reference>
<dbReference type="OrthoDB" id="1924550at2759"/>
<dbReference type="AlphaFoldDB" id="A0A835HTB4"/>
<dbReference type="GO" id="GO:0005634">
    <property type="term" value="C:nucleus"/>
    <property type="evidence" value="ECO:0007669"/>
    <property type="project" value="TreeGrafter"/>
</dbReference>
<dbReference type="InterPro" id="IPR031625">
    <property type="entry name" value="SCNM1_acidic"/>
</dbReference>
<comment type="caution">
    <text evidence="2">The sequence shown here is derived from an EMBL/GenBank/DDBJ whole genome shotgun (WGS) entry which is preliminary data.</text>
</comment>
<gene>
    <name evidence="2" type="ORF">IFM89_038828</name>
</gene>
<dbReference type="PANTHER" id="PTHR32297:SF1">
    <property type="entry name" value="SODIUM CHANNEL MODIFIER 1"/>
    <property type="match status" value="1"/>
</dbReference>
<dbReference type="GO" id="GO:0008380">
    <property type="term" value="P:RNA splicing"/>
    <property type="evidence" value="ECO:0007669"/>
    <property type="project" value="InterPro"/>
</dbReference>
<evidence type="ECO:0000259" key="1">
    <source>
        <dbReference type="Pfam" id="PF15805"/>
    </source>
</evidence>
<dbReference type="Proteomes" id="UP000631114">
    <property type="component" value="Unassembled WGS sequence"/>
</dbReference>
<dbReference type="InterPro" id="IPR033570">
    <property type="entry name" value="SCNM1"/>
</dbReference>
<proteinExistence type="predicted"/>
<dbReference type="EMBL" id="JADFTS010000006">
    <property type="protein sequence ID" value="KAF9603918.1"/>
    <property type="molecule type" value="Genomic_DNA"/>
</dbReference>
<protein>
    <recommendedName>
        <fullName evidence="1">Sodium channel modifier 1 acidic C-terminal domain-containing protein</fullName>
    </recommendedName>
</protein>
<dbReference type="Pfam" id="PF15805">
    <property type="entry name" value="SCNM1_acidic"/>
    <property type="match status" value="1"/>
</dbReference>